<dbReference type="InterPro" id="IPR002575">
    <property type="entry name" value="Aminoglycoside_PTrfase"/>
</dbReference>
<organism evidence="2 3">
    <name type="scientific">Symbiodinium necroappetens</name>
    <dbReference type="NCBI Taxonomy" id="1628268"/>
    <lineage>
        <taxon>Eukaryota</taxon>
        <taxon>Sar</taxon>
        <taxon>Alveolata</taxon>
        <taxon>Dinophyceae</taxon>
        <taxon>Suessiales</taxon>
        <taxon>Symbiodiniaceae</taxon>
        <taxon>Symbiodinium</taxon>
    </lineage>
</organism>
<dbReference type="Proteomes" id="UP000601435">
    <property type="component" value="Unassembled WGS sequence"/>
</dbReference>
<feature type="non-terminal residue" evidence="2">
    <location>
        <position position="613"/>
    </location>
</feature>
<name>A0A812JNP4_9DINO</name>
<dbReference type="Gene3D" id="3.90.1200.10">
    <property type="match status" value="1"/>
</dbReference>
<reference evidence="2" key="1">
    <citation type="submission" date="2021-02" db="EMBL/GenBank/DDBJ databases">
        <authorList>
            <person name="Dougan E. K."/>
            <person name="Rhodes N."/>
            <person name="Thang M."/>
            <person name="Chan C."/>
        </authorList>
    </citation>
    <scope>NUCLEOTIDE SEQUENCE</scope>
</reference>
<feature type="domain" description="Aminoglycoside phosphotransferase" evidence="1">
    <location>
        <begin position="277"/>
        <end position="341"/>
    </location>
</feature>
<dbReference type="Pfam" id="PF01636">
    <property type="entry name" value="APH"/>
    <property type="match status" value="1"/>
</dbReference>
<evidence type="ECO:0000313" key="3">
    <source>
        <dbReference type="Proteomes" id="UP000601435"/>
    </source>
</evidence>
<accession>A0A812JNP4</accession>
<dbReference type="SUPFAM" id="SSF56112">
    <property type="entry name" value="Protein kinase-like (PK-like)"/>
    <property type="match status" value="1"/>
</dbReference>
<proteinExistence type="predicted"/>
<dbReference type="InterPro" id="IPR011009">
    <property type="entry name" value="Kinase-like_dom_sf"/>
</dbReference>
<feature type="non-terminal residue" evidence="2">
    <location>
        <position position="1"/>
    </location>
</feature>
<gene>
    <name evidence="2" type="ORF">SNEC2469_LOCUS1855</name>
</gene>
<evidence type="ECO:0000259" key="1">
    <source>
        <dbReference type="Pfam" id="PF01636"/>
    </source>
</evidence>
<protein>
    <recommendedName>
        <fullName evidence="1">Aminoglycoside phosphotransferase domain-containing protein</fullName>
    </recommendedName>
</protein>
<keyword evidence="3" id="KW-1185">Reference proteome</keyword>
<sequence>VVFGDPELNDDKIKAAALEGFDIYEEDDVKDDVEEVEQKELIGDAELLTPTQRDSLYKLDEAGKYAVLKIKRVSLSFSGASVFFLTPLRDGRPMPASVLKFDSKECVEDEMAKTEKYRTLFGSTTPKVKDYFLVDSKDPSSVMQIDLCGGVFGLPEFAKAPPVHTFASILEAELKEVTLNVDVVPIINEALERRMYHFTMSERKISSLSLADSYKIVRFVGHGILNRAKEGAKRAAKSAALAAGFQNPVEIDDLDPDGKIIQELCGRKQTVRDLFQKFSNMEAKLSEHFKREVVVGLCHNDLHGGNLLVDSQGLVWLIDFATVEAGKHVLMDLSKFLSACAFMYLQDSVNEEHVQSIAKILCMTPDATTDLPVALMDAVREDPVAKLFFQILVRIRHSMCLFESGPGSPRNDGTPFAIALFAWSARMQSYSEPSLHQKTRALYFAIAGVQRLLRQMGEDIGPTASTWVQEFQRETVAVVEPNMLSRQAALDMWEGQKGLLFQLMFELEFQTYCAQAGASEAWTTDILTREKVNVMESCTELSIKFIGSLKTRLVLLPEKAKILWKKLAKVYKTFAPDLLHLEHFCGRTVVLGDGGTGKSVLTKQLLAEVAQME</sequence>
<evidence type="ECO:0000313" key="2">
    <source>
        <dbReference type="EMBL" id="CAE7207175.1"/>
    </source>
</evidence>
<comment type="caution">
    <text evidence="2">The sequence shown here is derived from an EMBL/GenBank/DDBJ whole genome shotgun (WGS) entry which is preliminary data.</text>
</comment>
<dbReference type="OrthoDB" id="436576at2759"/>
<dbReference type="EMBL" id="CAJNJA010006201">
    <property type="protein sequence ID" value="CAE7207175.1"/>
    <property type="molecule type" value="Genomic_DNA"/>
</dbReference>
<dbReference type="AlphaFoldDB" id="A0A812JNP4"/>